<dbReference type="AlphaFoldDB" id="A0A0F0GXU1"/>
<protein>
    <submittedName>
        <fullName evidence="1">Uncharacterized protein</fullName>
    </submittedName>
</protein>
<proteinExistence type="predicted"/>
<sequence length="98" mass="10566">MTGFRDAVHHLAMPASQQVEYLRSIGTAPSADELALEFDDVKHLCPDDPAAMTLSERIDALLEAMSGPGPVWHTDSLATSAQWAEVRTLAADLLHLLG</sequence>
<dbReference type="EMBL" id="JYJG01000117">
    <property type="protein sequence ID" value="KJK48095.1"/>
    <property type="molecule type" value="Genomic_DNA"/>
</dbReference>
<gene>
    <name evidence="1" type="ORF">UK23_18095</name>
</gene>
<evidence type="ECO:0000313" key="2">
    <source>
        <dbReference type="Proteomes" id="UP000033393"/>
    </source>
</evidence>
<reference evidence="1 2" key="1">
    <citation type="submission" date="2015-02" db="EMBL/GenBank/DDBJ databases">
        <authorList>
            <person name="Ju K.-S."/>
            <person name="Doroghazi J.R."/>
            <person name="Metcalf W."/>
        </authorList>
    </citation>
    <scope>NUCLEOTIDE SEQUENCE [LARGE SCALE GENOMIC DNA]</scope>
    <source>
        <strain evidence="1 2">NRRL B-16140</strain>
    </source>
</reference>
<dbReference type="Proteomes" id="UP000033393">
    <property type="component" value="Unassembled WGS sequence"/>
</dbReference>
<dbReference type="PATRIC" id="fig|68170.10.peg.4520"/>
<organism evidence="1 2">
    <name type="scientific">Lentzea aerocolonigenes</name>
    <name type="common">Lechevalieria aerocolonigenes</name>
    <name type="synonym">Saccharothrix aerocolonigenes</name>
    <dbReference type="NCBI Taxonomy" id="68170"/>
    <lineage>
        <taxon>Bacteria</taxon>
        <taxon>Bacillati</taxon>
        <taxon>Actinomycetota</taxon>
        <taxon>Actinomycetes</taxon>
        <taxon>Pseudonocardiales</taxon>
        <taxon>Pseudonocardiaceae</taxon>
        <taxon>Lentzea</taxon>
    </lineage>
</organism>
<accession>A0A0F0GXU1</accession>
<name>A0A0F0GXU1_LENAE</name>
<evidence type="ECO:0000313" key="1">
    <source>
        <dbReference type="EMBL" id="KJK48095.1"/>
    </source>
</evidence>
<comment type="caution">
    <text evidence="1">The sequence shown here is derived from an EMBL/GenBank/DDBJ whole genome shotgun (WGS) entry which is preliminary data.</text>
</comment>
<dbReference type="OrthoDB" id="3700083at2"/>
<keyword evidence="2" id="KW-1185">Reference proteome</keyword>
<dbReference type="RefSeq" id="WP_045312729.1">
    <property type="nucleotide sequence ID" value="NZ_JYJG01000117.1"/>
</dbReference>